<dbReference type="PANTHER" id="PTHR43642">
    <property type="entry name" value="HYBRID SIGNAL TRANSDUCTION HISTIDINE KINASE G"/>
    <property type="match status" value="1"/>
</dbReference>
<evidence type="ECO:0000256" key="5">
    <source>
        <dbReference type="ARBA" id="ARBA00022679"/>
    </source>
</evidence>
<comment type="catalytic activity">
    <reaction evidence="1">
        <text>ATP + protein L-histidine = ADP + protein N-phospho-L-histidine.</text>
        <dbReference type="EC" id="2.7.13.3"/>
    </reaction>
</comment>
<dbReference type="Gene3D" id="1.10.287.130">
    <property type="match status" value="1"/>
</dbReference>
<keyword evidence="14" id="KW-0175">Coiled coil</keyword>
<dbReference type="Pfam" id="PF01590">
    <property type="entry name" value="GAF"/>
    <property type="match status" value="1"/>
</dbReference>
<evidence type="ECO:0000256" key="15">
    <source>
        <dbReference type="SAM" id="MobiDB-lite"/>
    </source>
</evidence>
<dbReference type="InterPro" id="IPR000719">
    <property type="entry name" value="Prot_kinase_dom"/>
</dbReference>
<dbReference type="KEGG" id="mpro:BJP34_23380"/>
<gene>
    <name evidence="19" type="ORF">BJP34_23380</name>
</gene>
<evidence type="ECO:0000256" key="2">
    <source>
        <dbReference type="ARBA" id="ARBA00004370"/>
    </source>
</evidence>
<evidence type="ECO:0000256" key="11">
    <source>
        <dbReference type="ARBA" id="ARBA00023012"/>
    </source>
</evidence>
<keyword evidence="7" id="KW-0547">Nucleotide-binding</keyword>
<keyword evidence="8" id="KW-0418">Kinase</keyword>
<dbReference type="STRING" id="1458985.BJP34_23380"/>
<dbReference type="InterPro" id="IPR036890">
    <property type="entry name" value="HATPase_C_sf"/>
</dbReference>
<evidence type="ECO:0000256" key="10">
    <source>
        <dbReference type="ARBA" id="ARBA00022989"/>
    </source>
</evidence>
<dbReference type="Pfam" id="PF00069">
    <property type="entry name" value="Pkinase"/>
    <property type="match status" value="1"/>
</dbReference>
<dbReference type="Pfam" id="PF00072">
    <property type="entry name" value="Response_reg"/>
    <property type="match status" value="1"/>
</dbReference>
<dbReference type="InterPro" id="IPR003018">
    <property type="entry name" value="GAF"/>
</dbReference>
<evidence type="ECO:0000256" key="1">
    <source>
        <dbReference type="ARBA" id="ARBA00000085"/>
    </source>
</evidence>
<dbReference type="InterPro" id="IPR041664">
    <property type="entry name" value="AAA_16"/>
</dbReference>
<dbReference type="GO" id="GO:0016020">
    <property type="term" value="C:membrane"/>
    <property type="evidence" value="ECO:0007669"/>
    <property type="project" value="UniProtKB-SubCell"/>
</dbReference>
<evidence type="ECO:0000256" key="9">
    <source>
        <dbReference type="ARBA" id="ARBA00022840"/>
    </source>
</evidence>
<dbReference type="InterPro" id="IPR036097">
    <property type="entry name" value="HisK_dim/P_sf"/>
</dbReference>
<dbReference type="InterPro" id="IPR003661">
    <property type="entry name" value="HisK_dim/P_dom"/>
</dbReference>
<keyword evidence="11" id="KW-0902">Two-component regulatory system</keyword>
<name>A0A1D8TWE7_9CYAN</name>
<dbReference type="SUPFAM" id="SSF47384">
    <property type="entry name" value="Homodimeric domain of signal transducing histidine kinase"/>
    <property type="match status" value="1"/>
</dbReference>
<evidence type="ECO:0000256" key="14">
    <source>
        <dbReference type="SAM" id="Coils"/>
    </source>
</evidence>
<evidence type="ECO:0000256" key="8">
    <source>
        <dbReference type="ARBA" id="ARBA00022777"/>
    </source>
</evidence>
<dbReference type="SUPFAM" id="SSF52172">
    <property type="entry name" value="CheY-like"/>
    <property type="match status" value="1"/>
</dbReference>
<dbReference type="SMART" id="SM00448">
    <property type="entry name" value="REC"/>
    <property type="match status" value="1"/>
</dbReference>
<dbReference type="Gene3D" id="3.40.50.2300">
    <property type="match status" value="1"/>
</dbReference>
<dbReference type="InterPro" id="IPR053159">
    <property type="entry name" value="Hybrid_Histidine_Kinase"/>
</dbReference>
<keyword evidence="5" id="KW-0808">Transferase</keyword>
<evidence type="ECO:0000313" key="20">
    <source>
        <dbReference type="Proteomes" id="UP000177870"/>
    </source>
</evidence>
<evidence type="ECO:0000313" key="19">
    <source>
        <dbReference type="EMBL" id="AOX01979.1"/>
    </source>
</evidence>
<keyword evidence="12" id="KW-0472">Membrane</keyword>
<dbReference type="Gene3D" id="3.30.200.20">
    <property type="entry name" value="Phosphorylase Kinase, domain 1"/>
    <property type="match status" value="1"/>
</dbReference>
<dbReference type="Gene3D" id="3.30.565.10">
    <property type="entry name" value="Histidine kinase-like ATPase, C-terminal domain"/>
    <property type="match status" value="1"/>
</dbReference>
<evidence type="ECO:0000256" key="3">
    <source>
        <dbReference type="ARBA" id="ARBA00012438"/>
    </source>
</evidence>
<dbReference type="InterPro" id="IPR003594">
    <property type="entry name" value="HATPase_dom"/>
</dbReference>
<feature type="domain" description="Response regulatory" evidence="18">
    <location>
        <begin position="1892"/>
        <end position="2008"/>
    </location>
</feature>
<keyword evidence="4 13" id="KW-0597">Phosphoprotein</keyword>
<feature type="domain" description="Histidine kinase" evidence="17">
    <location>
        <begin position="1586"/>
        <end position="1868"/>
    </location>
</feature>
<dbReference type="InterPro" id="IPR005467">
    <property type="entry name" value="His_kinase_dom"/>
</dbReference>
<dbReference type="InterPro" id="IPR001789">
    <property type="entry name" value="Sig_transdc_resp-reg_receiver"/>
</dbReference>
<dbReference type="PRINTS" id="PR00344">
    <property type="entry name" value="BCTRLSENSOR"/>
</dbReference>
<dbReference type="PROSITE" id="PS50109">
    <property type="entry name" value="HIS_KIN"/>
    <property type="match status" value="1"/>
</dbReference>
<feature type="domain" description="Protein kinase" evidence="16">
    <location>
        <begin position="7"/>
        <end position="276"/>
    </location>
</feature>
<dbReference type="FunFam" id="1.10.287.130:FF:000004">
    <property type="entry name" value="Ethylene receptor 1"/>
    <property type="match status" value="1"/>
</dbReference>
<evidence type="ECO:0000256" key="4">
    <source>
        <dbReference type="ARBA" id="ARBA00022553"/>
    </source>
</evidence>
<evidence type="ECO:0000256" key="6">
    <source>
        <dbReference type="ARBA" id="ARBA00022692"/>
    </source>
</evidence>
<dbReference type="OrthoDB" id="573511at2"/>
<accession>A0A1D8TWE7</accession>
<dbReference type="InterPro" id="IPR004358">
    <property type="entry name" value="Sig_transdc_His_kin-like_C"/>
</dbReference>
<dbReference type="SUPFAM" id="SSF56112">
    <property type="entry name" value="Protein kinase-like (PK-like)"/>
    <property type="match status" value="1"/>
</dbReference>
<evidence type="ECO:0000259" key="16">
    <source>
        <dbReference type="PROSITE" id="PS50011"/>
    </source>
</evidence>
<organism evidence="19 20">
    <name type="scientific">Moorena producens PAL-8-15-08-1</name>
    <dbReference type="NCBI Taxonomy" id="1458985"/>
    <lineage>
        <taxon>Bacteria</taxon>
        <taxon>Bacillati</taxon>
        <taxon>Cyanobacteriota</taxon>
        <taxon>Cyanophyceae</taxon>
        <taxon>Coleofasciculales</taxon>
        <taxon>Coleofasciculaceae</taxon>
        <taxon>Moorena</taxon>
    </lineage>
</organism>
<dbReference type="SUPFAM" id="SSF55781">
    <property type="entry name" value="GAF domain-like"/>
    <property type="match status" value="1"/>
</dbReference>
<dbReference type="InterPro" id="IPR029016">
    <property type="entry name" value="GAF-like_dom_sf"/>
</dbReference>
<dbReference type="InterPro" id="IPR011009">
    <property type="entry name" value="Kinase-like_dom_sf"/>
</dbReference>
<dbReference type="CDD" id="cd00082">
    <property type="entry name" value="HisKA"/>
    <property type="match status" value="1"/>
</dbReference>
<keyword evidence="10" id="KW-1133">Transmembrane helix</keyword>
<dbReference type="InterPro" id="IPR011006">
    <property type="entry name" value="CheY-like_superfamily"/>
</dbReference>
<dbReference type="GO" id="GO:0000155">
    <property type="term" value="F:phosphorelay sensor kinase activity"/>
    <property type="evidence" value="ECO:0007669"/>
    <property type="project" value="InterPro"/>
</dbReference>
<evidence type="ECO:0000259" key="17">
    <source>
        <dbReference type="PROSITE" id="PS50109"/>
    </source>
</evidence>
<dbReference type="SMART" id="SM00388">
    <property type="entry name" value="HisKA"/>
    <property type="match status" value="1"/>
</dbReference>
<dbReference type="CDD" id="cd17546">
    <property type="entry name" value="REC_hyHK_CKI1_RcsC-like"/>
    <property type="match status" value="1"/>
</dbReference>
<dbReference type="EMBL" id="CP017599">
    <property type="protein sequence ID" value="AOX01979.1"/>
    <property type="molecule type" value="Genomic_DNA"/>
</dbReference>
<protein>
    <recommendedName>
        <fullName evidence="3">histidine kinase</fullName>
        <ecNumber evidence="3">2.7.13.3</ecNumber>
    </recommendedName>
</protein>
<dbReference type="SMART" id="SM00065">
    <property type="entry name" value="GAF"/>
    <property type="match status" value="1"/>
</dbReference>
<dbReference type="PROSITE" id="PS50011">
    <property type="entry name" value="PROTEIN_KINASE_DOM"/>
    <property type="match status" value="1"/>
</dbReference>
<dbReference type="CDD" id="cd14014">
    <property type="entry name" value="STKc_PknB_like"/>
    <property type="match status" value="1"/>
</dbReference>
<feature type="region of interest" description="Disordered" evidence="15">
    <location>
        <begin position="330"/>
        <end position="359"/>
    </location>
</feature>
<evidence type="ECO:0000259" key="18">
    <source>
        <dbReference type="PROSITE" id="PS50110"/>
    </source>
</evidence>
<feature type="modified residue" description="4-aspartylphosphate" evidence="13">
    <location>
        <position position="1941"/>
    </location>
</feature>
<keyword evidence="9" id="KW-0067">ATP-binding</keyword>
<keyword evidence="6" id="KW-0812">Transmembrane</keyword>
<dbReference type="Pfam" id="PF13191">
    <property type="entry name" value="AAA_16"/>
    <property type="match status" value="1"/>
</dbReference>
<feature type="compositionally biased region" description="Low complexity" evidence="15">
    <location>
        <begin position="336"/>
        <end position="350"/>
    </location>
</feature>
<dbReference type="GO" id="GO:0005524">
    <property type="term" value="F:ATP binding"/>
    <property type="evidence" value="ECO:0007669"/>
    <property type="project" value="UniProtKB-KW"/>
</dbReference>
<dbReference type="EC" id="2.7.13.3" evidence="3"/>
<evidence type="ECO:0000256" key="12">
    <source>
        <dbReference type="ARBA" id="ARBA00023136"/>
    </source>
</evidence>
<dbReference type="Pfam" id="PF02518">
    <property type="entry name" value="HATPase_c"/>
    <property type="match status" value="1"/>
</dbReference>
<dbReference type="PROSITE" id="PS50110">
    <property type="entry name" value="RESPONSE_REGULATORY"/>
    <property type="match status" value="1"/>
</dbReference>
<dbReference type="CDD" id="cd16922">
    <property type="entry name" value="HATPase_EvgS-ArcB-TorS-like"/>
    <property type="match status" value="1"/>
</dbReference>
<dbReference type="SUPFAM" id="SSF55874">
    <property type="entry name" value="ATPase domain of HSP90 chaperone/DNA topoisomerase II/histidine kinase"/>
    <property type="match status" value="2"/>
</dbReference>
<proteinExistence type="predicted"/>
<reference evidence="20" key="1">
    <citation type="submission" date="2016-10" db="EMBL/GenBank/DDBJ databases">
        <title>Comparative genomics uncovers the prolific and rare metabolic potential of the cyanobacterial genus Moorea.</title>
        <authorList>
            <person name="Leao T."/>
            <person name="Castelao G."/>
            <person name="Korobeynikov A."/>
            <person name="Monroe E.A."/>
            <person name="Podell S."/>
            <person name="Glukhov E."/>
            <person name="Allen E."/>
            <person name="Gerwick W.H."/>
            <person name="Gerwick L."/>
        </authorList>
    </citation>
    <scope>NUCLEOTIDE SEQUENCE [LARGE SCALE GENOMIC DNA]</scope>
    <source>
        <strain evidence="20">PAL-8-15-08-1</strain>
    </source>
</reference>
<dbReference type="Gene3D" id="1.10.510.10">
    <property type="entry name" value="Transferase(Phosphotransferase) domain 1"/>
    <property type="match status" value="1"/>
</dbReference>
<dbReference type="Pfam" id="PF00512">
    <property type="entry name" value="HisKA"/>
    <property type="match status" value="1"/>
</dbReference>
<evidence type="ECO:0000256" key="7">
    <source>
        <dbReference type="ARBA" id="ARBA00022741"/>
    </source>
</evidence>
<evidence type="ECO:0000256" key="13">
    <source>
        <dbReference type="PROSITE-ProRule" id="PRU00169"/>
    </source>
</evidence>
<dbReference type="InterPro" id="IPR027417">
    <property type="entry name" value="P-loop_NTPase"/>
</dbReference>
<dbReference type="Gene3D" id="3.30.450.40">
    <property type="match status" value="1"/>
</dbReference>
<dbReference type="Gene3D" id="3.40.50.300">
    <property type="entry name" value="P-loop containing nucleotide triphosphate hydrolases"/>
    <property type="match status" value="1"/>
</dbReference>
<dbReference type="RefSeq" id="WP_070394406.1">
    <property type="nucleotide sequence ID" value="NZ_CP017599.1"/>
</dbReference>
<feature type="coiled-coil region" evidence="14">
    <location>
        <begin position="1552"/>
        <end position="1579"/>
    </location>
</feature>
<dbReference type="Proteomes" id="UP000177870">
    <property type="component" value="Chromosome"/>
</dbReference>
<comment type="subcellular location">
    <subcellularLocation>
        <location evidence="2">Membrane</location>
    </subcellularLocation>
</comment>
<dbReference type="SMART" id="SM00387">
    <property type="entry name" value="HATPase_c"/>
    <property type="match status" value="1"/>
</dbReference>
<sequence length="2100" mass="238237">MITINGYQVNTQIYESSNSIVYQGIRDNDHQSVIIKVLKQDYPTESELTRYKQEYQLIHSLNFTGVIKAYDLHKYQNTLIITFEDFGGDSLTNWLTKRQFTLEEFLRLAIQISDSLGAIHGVNIIHKDINPSNIIYNPDIGEIKIIDFGISTQLLRETPTLKNPHVLEGTLAYISPEQTGRMNRCLDYRTDFYSLGVTFYELLTGKLPFETTEAMELVHCHLAKQPIPPHQQQTLTLTSPQIPQLLSDIVIKLMAKTPEERYQSAWGIKADLEECLKQLQTTGNIEPFPLGKQDISETFHIPQKLYGREQEVQILLAAFERVAAIATTKNQEHRTSSTNHSTNNCSNFSSKPVQNLSNPRSRTEMMLVSGYSGIGKSALVREIYKPVTRQRGHFISGKFDQFQRNIPYSAIVSAFSSLVQQLLSEPEEQLKQWREKLLAVLHPNGQVIIDVIPEVELIIGKQPTVATLAPTQTQNRFNLVLQNFIKLFCAKEHPLVIFLDDLQWADTATLKLIELIMTNEETEYLLLIGAYRDNEVNATHPLMLTLDKLEELGITFEQITLAPLQKTQINQLIADTLQAQLQSVIPLAKLVVNKTAGNPFFVNQFLQTLHGENLLRFKAPKDGHQAQWQWNISEIEAIGITDNVVELMVRKLKKLPATTQKVLQLAACVGNYFNLTTLSIVYEQSLTDTFRDLLSAIQEGFVLPTSELKTSDEEIIESQLVILNFKFLHDRVQQAAYGLINQQDKTKVHLRIGRLLRTNLSETEREERVFELVNHLNVAQDVIADPTERRDLAQLNLEAGKKANENIAYGAAKDYFKLGIAYLEDNAWETHYPLTYGLHKQLAETEQLNSNFEQAEKLINLLLSRIESVLDKADIYWLSIRHQTMISQADRAIEIGKQALSLLGLDWPEKHELKTISVYLERARQQINHKTQGQAISVLLNEPEVKDLTQQRIIKLLDLLLIPCYITKENKFYFWCLACKIVELSCQYGMLAESAYGFQAYGMLVGTELGDYKFGYDVGWLGFNLSKRFNQLDKLAEACYVFGNNVFPWVNPLNKSEQILDEGLQAALASGNAMFVGYILIYKLMNPFYWGKNLSKILEELPEYLRLVQKSHNRLAEDSILALKLALYNLFGKTSDRFSFDIEDLTESQYLENCHSHDADYALCHYYILKSILLYWYHQPRQSLDYSEKAEKRIAVLTGKFQVAVKRFYESLSLASLYPSASEVDKKHYWQQLLTNQEQLKRWADNCPENFQHNYLLVAAEMARLSGKHLEAMELYDQAIASAEDHGFIQNQALGNELAAKFWLSRDKAEIAQLYLHKAHYNYQLWGAIRKVEDLEQKYPDLLVKRTQQSSKSLTQTISNTTTNSTRSDIILDLNTVVKASQAISGEIVLAELLNKLMEIVVENAGAQFGCLILQRDHQLFIEATIDVESVDQTRLQSIPVATSDQLPKALINYVARTGENLVLNDAAAESNFAKDPYLQTHYPKSVLCSPILNQGKLVGILYLENNLTPGAFTPDRLEVLNLLTSQAAISLDNSLLYRQLEDYSHTLEEKVEERTVQLAESNQQLKAAKQKADTANQAKSEFLSNMSHELRTPLNGILGYAQILKRNRDLGTREIDGLTIIEQSGNHLLTLINDILDLSKIEARKMELYPRDLHLESFIGTVVGIIRMRALEKDIVFQYNPENNLPDGIKADEKRLRQVLLNLLGNAVKFTDTGEVTLKVNVISAPSKITVADSGYDVAPLAPQLWGEQNSESPPKLWDLGGLTKTKGTPIHTSIQQGPKIDQPQQTTLQTTLRFQVIDTGVGMTDEQLQTIFQPFEQVGDTQRRAAGTGLGLAITKQLVELMGAKLQVTSEFGSGSTFWFDVTFPVVETYQPQQQQKLGQIVGYLGSRRKVLIAEDKAENRAVLQNMLEPLGFEVVMAENGQQEIELAQQLQPDLILTDLVMPVKTGFEAIAELRNLPQMQDIPIIVVSANVLDTDQQKSKLVGCQGFLSKPVDEQQLLELLGEYLQLEWIYEEDSQQSIAPASLEQPLVIPPPAEMEVLYELAMLGSMRKIRQRATYLEELDTKYIPFAKKLKDLAEGFQEEKILELVEKYLEIDNS</sequence>
<dbReference type="PANTHER" id="PTHR43642:SF1">
    <property type="entry name" value="HYBRID SIGNAL TRANSDUCTION HISTIDINE KINASE G"/>
    <property type="match status" value="1"/>
</dbReference>
<dbReference type="SUPFAM" id="SSF52540">
    <property type="entry name" value="P-loop containing nucleoside triphosphate hydrolases"/>
    <property type="match status" value="1"/>
</dbReference>